<organism evidence="1 2">
    <name type="scientific">Microlunatus sagamiharensis</name>
    <dbReference type="NCBI Taxonomy" id="546874"/>
    <lineage>
        <taxon>Bacteria</taxon>
        <taxon>Bacillati</taxon>
        <taxon>Actinomycetota</taxon>
        <taxon>Actinomycetes</taxon>
        <taxon>Propionibacteriales</taxon>
        <taxon>Propionibacteriaceae</taxon>
        <taxon>Microlunatus</taxon>
    </lineage>
</organism>
<reference evidence="2" key="1">
    <citation type="submission" date="2016-10" db="EMBL/GenBank/DDBJ databases">
        <authorList>
            <person name="Varghese N."/>
            <person name="Submissions S."/>
        </authorList>
    </citation>
    <scope>NUCLEOTIDE SEQUENCE [LARGE SCALE GENOMIC DNA]</scope>
    <source>
        <strain evidence="2">DSM 21743</strain>
    </source>
</reference>
<sequence length="303" mass="32551">MTEVKTHAQLLRNGFAADEIRRLRRAGALVPVRRGAYVSSAVELDRTAAHRRLVEATTGQIGAGAVVSHVSAAVVHGLPVPYADLSRVHVTRDREGGGRARRWVQVHGTPLAPNEVTSRDGITLTTVPRTFVDVARAHPMTTNVTLGDAVLRTGVPLAALVGAVEHAAGRHGVAAARRALAFLDARSESPGESVSRVLLAQVGVPAPEPQLVLHDAAGAFVARVDLGWAALGVVGEFDGRVKYGRALGAKADLEEVLWSEKLREDAIRRLGWVVVRWTWMDLDHPERLAQRLRAAFAIGRPMA</sequence>
<name>A0A1H2N8N5_9ACTN</name>
<proteinExistence type="predicted"/>
<evidence type="ECO:0000313" key="2">
    <source>
        <dbReference type="Proteomes" id="UP000198825"/>
    </source>
</evidence>
<dbReference type="AlphaFoldDB" id="A0A1H2N8N5"/>
<protein>
    <submittedName>
        <fullName evidence="1">Transcriptional regulator, AbiEi antitoxin, Type IV TA system</fullName>
    </submittedName>
</protein>
<dbReference type="RefSeq" id="WP_091077322.1">
    <property type="nucleotide sequence ID" value="NZ_LT629799.1"/>
</dbReference>
<dbReference type="Proteomes" id="UP000198825">
    <property type="component" value="Chromosome I"/>
</dbReference>
<accession>A0A1H2N8N5</accession>
<dbReference type="EMBL" id="LT629799">
    <property type="protein sequence ID" value="SDV01628.1"/>
    <property type="molecule type" value="Genomic_DNA"/>
</dbReference>
<dbReference type="OrthoDB" id="5143202at2"/>
<keyword evidence="2" id="KW-1185">Reference proteome</keyword>
<evidence type="ECO:0000313" key="1">
    <source>
        <dbReference type="EMBL" id="SDV01628.1"/>
    </source>
</evidence>
<dbReference type="STRING" id="546874.SAMN04488544_3509"/>
<gene>
    <name evidence="1" type="ORF">SAMN04488544_3509</name>
</gene>